<evidence type="ECO:0000256" key="5">
    <source>
        <dbReference type="ARBA" id="ARBA00022989"/>
    </source>
</evidence>
<feature type="domain" description="Cytochrome C biogenesis protein transmembrane" evidence="8">
    <location>
        <begin position="3"/>
        <end position="196"/>
    </location>
</feature>
<dbReference type="PANTHER" id="PTHR31272">
    <property type="entry name" value="CYTOCHROME C-TYPE BIOGENESIS PROTEIN HI_1454-RELATED"/>
    <property type="match status" value="1"/>
</dbReference>
<dbReference type="Proteomes" id="UP000280434">
    <property type="component" value="Unassembled WGS sequence"/>
</dbReference>
<keyword evidence="3 7" id="KW-0812">Transmembrane</keyword>
<comment type="subcellular location">
    <subcellularLocation>
        <location evidence="1">Membrane</location>
        <topology evidence="1">Multi-pass membrane protein</topology>
    </subcellularLocation>
</comment>
<name>A0A494X3D1_9BURK</name>
<evidence type="ECO:0000256" key="1">
    <source>
        <dbReference type="ARBA" id="ARBA00004141"/>
    </source>
</evidence>
<dbReference type="GO" id="GO:0017004">
    <property type="term" value="P:cytochrome complex assembly"/>
    <property type="evidence" value="ECO:0007669"/>
    <property type="project" value="UniProtKB-KW"/>
</dbReference>
<evidence type="ECO:0000256" key="7">
    <source>
        <dbReference type="SAM" id="Phobius"/>
    </source>
</evidence>
<feature type="transmembrane region" description="Helical" evidence="7">
    <location>
        <begin position="75"/>
        <end position="96"/>
    </location>
</feature>
<dbReference type="InterPro" id="IPR003834">
    <property type="entry name" value="Cyt_c_assmbl_TM_dom"/>
</dbReference>
<keyword evidence="4" id="KW-0201">Cytochrome c-type biogenesis</keyword>
<dbReference type="Pfam" id="PF02683">
    <property type="entry name" value="DsbD_TM"/>
    <property type="match status" value="1"/>
</dbReference>
<dbReference type="GO" id="GO:0016020">
    <property type="term" value="C:membrane"/>
    <property type="evidence" value="ECO:0007669"/>
    <property type="project" value="UniProtKB-SubCell"/>
</dbReference>
<keyword evidence="5 7" id="KW-1133">Transmembrane helix</keyword>
<keyword evidence="10" id="KW-1185">Reference proteome</keyword>
<dbReference type="EMBL" id="RBZV01000010">
    <property type="protein sequence ID" value="RKP45208.1"/>
    <property type="molecule type" value="Genomic_DNA"/>
</dbReference>
<feature type="transmembrane region" description="Helical" evidence="7">
    <location>
        <begin position="117"/>
        <end position="143"/>
    </location>
</feature>
<feature type="transmembrane region" description="Helical" evidence="7">
    <location>
        <begin position="6"/>
        <end position="28"/>
    </location>
</feature>
<dbReference type="InterPro" id="IPR051790">
    <property type="entry name" value="Cytochrome_c-biogenesis_DsbD"/>
</dbReference>
<sequence>MTLLILAYLGGVLTILSPCILPVLPFVLSRTGQPFLRSKLPMLAGMALTFAAVSTVASAGGSWVVRANEYGRDGALILLAVFGLSLLMPDLATRLARPVVALGNRLSTGNAGAPASAWGSLVLGIATGMLWTPCAGPILGLVLTGAALNGASISAALALTAYAAGAATSLTAALGIGGRVFALMKRSLGAGEWIRRGLGASVLGGAIAIGAGADTRLLAHLPASGAAWIEQALVGAWHTKSPSPRAADAET</sequence>
<evidence type="ECO:0000256" key="3">
    <source>
        <dbReference type="ARBA" id="ARBA00022692"/>
    </source>
</evidence>
<evidence type="ECO:0000313" key="10">
    <source>
        <dbReference type="Proteomes" id="UP000280434"/>
    </source>
</evidence>
<evidence type="ECO:0000313" key="9">
    <source>
        <dbReference type="EMBL" id="RKP45208.1"/>
    </source>
</evidence>
<comment type="caution">
    <text evidence="9">The sequence shown here is derived from an EMBL/GenBank/DDBJ whole genome shotgun (WGS) entry which is preliminary data.</text>
</comment>
<protein>
    <recommendedName>
        <fullName evidence="8">Cytochrome C biogenesis protein transmembrane domain-containing protein</fullName>
    </recommendedName>
</protein>
<evidence type="ECO:0000259" key="8">
    <source>
        <dbReference type="Pfam" id="PF02683"/>
    </source>
</evidence>
<dbReference type="AlphaFoldDB" id="A0A494X3D1"/>
<gene>
    <name evidence="9" type="ORF">D7S89_20475</name>
</gene>
<dbReference type="OrthoDB" id="9811352at2"/>
<comment type="similarity">
    <text evidence="2">Belongs to the DsbD family.</text>
</comment>
<evidence type="ECO:0000256" key="2">
    <source>
        <dbReference type="ARBA" id="ARBA00006143"/>
    </source>
</evidence>
<feature type="transmembrane region" description="Helical" evidence="7">
    <location>
        <begin position="155"/>
        <end position="176"/>
    </location>
</feature>
<accession>A0A494X3D1</accession>
<dbReference type="PANTHER" id="PTHR31272:SF9">
    <property type="entry name" value="BLL1027 PROTEIN"/>
    <property type="match status" value="1"/>
</dbReference>
<keyword evidence="6 7" id="KW-0472">Membrane</keyword>
<evidence type="ECO:0000256" key="6">
    <source>
        <dbReference type="ARBA" id="ARBA00023136"/>
    </source>
</evidence>
<proteinExistence type="inferred from homology"/>
<feature type="transmembrane region" description="Helical" evidence="7">
    <location>
        <begin position="40"/>
        <end position="63"/>
    </location>
</feature>
<reference evidence="9 10" key="1">
    <citation type="submission" date="2018-10" db="EMBL/GenBank/DDBJ databases">
        <title>Paraburkholderia sp. 7MK8-2, isolated from soil.</title>
        <authorList>
            <person name="Gao Z.-H."/>
            <person name="Qiu L.-H."/>
        </authorList>
    </citation>
    <scope>NUCLEOTIDE SEQUENCE [LARGE SCALE GENOMIC DNA]</scope>
    <source>
        <strain evidence="9 10">7MK8-2</strain>
    </source>
</reference>
<evidence type="ECO:0000256" key="4">
    <source>
        <dbReference type="ARBA" id="ARBA00022748"/>
    </source>
</evidence>
<organism evidence="9 10">
    <name type="scientific">Trinickia fusca</name>
    <dbReference type="NCBI Taxonomy" id="2419777"/>
    <lineage>
        <taxon>Bacteria</taxon>
        <taxon>Pseudomonadati</taxon>
        <taxon>Pseudomonadota</taxon>
        <taxon>Betaproteobacteria</taxon>
        <taxon>Burkholderiales</taxon>
        <taxon>Burkholderiaceae</taxon>
        <taxon>Trinickia</taxon>
    </lineage>
</organism>